<dbReference type="Gene3D" id="3.60.10.10">
    <property type="entry name" value="Endonuclease/exonuclease/phosphatase"/>
    <property type="match status" value="1"/>
</dbReference>
<dbReference type="Proteomes" id="UP001152795">
    <property type="component" value="Unassembled WGS sequence"/>
</dbReference>
<sequence length="846" mass="96296">MNLHKWFNFKHVLIEVMSIKVAPFRAVEKQAQIGGGVLVAVRTNIESRRREDLERENIELIAVEIHKSCSKPLLLYTFYRPPQSPPNVLNQLNSSLQDSPESSCIVLLGDFNLPTISWSEDQSAPLNARGLADDDIFCNFVDDNFIHQSIKGPTHIAGNKLDLLLCNHPEVIENVTAVSPEEHNFPTDHHIIEFRVKLRFKRAKPITRTTYNYKHGNFNDLRSFLLREPLDIDLSDDIDVCWSKWKNLFSKAVAKFIPVKTIKDTNSPPWIDGGVRHLIRKKYVALRKFRESKTVVRKLKLRTATQNVKSLIKRKHREYLAKVEDSLSSNPKHFWSYHKAILHHRTSPSTIITYDGATAKTASEKANLFNQYFSSTFSHPSTDNAVNEVTSSHSFPLKTDMLLSNITLCVEEVSDCLNSLDTTKACGPDGIPSRLLKECCQQIAPSLCTIFNHSLICGRFPSEWKSANVTPVHKKNSKEPAENYRPISLLSIVSKVMERCVYNHMYADVIQLISPLQHGFLRKRSCITQLLSVLHNIGQNLDNNTQSDVLYLDLAKAFDSVDHQILVEKLKCYGVAGRLLDWFTDYLNGRTQRVVIDGAVSQWVPVTSGVPQGSILGPLLFVIFINDLPEIIPNGTNTALFADDTKLHRNISSLTDCEGLQQALSNINIWSQQSNMKFNSTKCKVLTITRKQNPVVYDYQLGSAILTRVQQEKDLGVTISSKLTWHHHISVIVAKANKLLGLLKRTCPLLTDIQVRRTLYLSLVKSQLCYATQVWSPAQDMLKAKLERVQRRATKWIFGYKGKEMSYHQRLQLLHLLPLCYDREIKDLTFFYKALYGLPVHMDTVS</sequence>
<dbReference type="InterPro" id="IPR000477">
    <property type="entry name" value="RT_dom"/>
</dbReference>
<dbReference type="SUPFAM" id="SSF56219">
    <property type="entry name" value="DNase I-like"/>
    <property type="match status" value="1"/>
</dbReference>
<accession>A0A6S7FXA3</accession>
<dbReference type="InterPro" id="IPR005135">
    <property type="entry name" value="Endo/exonuclease/phosphatase"/>
</dbReference>
<dbReference type="PANTHER" id="PTHR33332">
    <property type="entry name" value="REVERSE TRANSCRIPTASE DOMAIN-CONTAINING PROTEIN"/>
    <property type="match status" value="1"/>
</dbReference>
<gene>
    <name evidence="1" type="ORF">PACLA_8A081404</name>
</gene>
<dbReference type="Pfam" id="PF00078">
    <property type="entry name" value="RVT_1"/>
    <property type="match status" value="1"/>
</dbReference>
<proteinExistence type="predicted"/>
<dbReference type="OrthoDB" id="5990125at2759"/>
<dbReference type="SUPFAM" id="SSF56672">
    <property type="entry name" value="DNA/RNA polymerases"/>
    <property type="match status" value="1"/>
</dbReference>
<dbReference type="AlphaFoldDB" id="A0A6S7FXA3"/>
<evidence type="ECO:0000313" key="2">
    <source>
        <dbReference type="Proteomes" id="UP001152795"/>
    </source>
</evidence>
<evidence type="ECO:0000313" key="1">
    <source>
        <dbReference type="EMBL" id="CAB3982587.1"/>
    </source>
</evidence>
<dbReference type="InterPro" id="IPR043502">
    <property type="entry name" value="DNA/RNA_pol_sf"/>
</dbReference>
<dbReference type="CDD" id="cd01650">
    <property type="entry name" value="RT_nLTR_like"/>
    <property type="match status" value="1"/>
</dbReference>
<dbReference type="PROSITE" id="PS50878">
    <property type="entry name" value="RT_POL"/>
    <property type="match status" value="1"/>
</dbReference>
<dbReference type="Pfam" id="PF14529">
    <property type="entry name" value="Exo_endo_phos_2"/>
    <property type="match status" value="1"/>
</dbReference>
<comment type="caution">
    <text evidence="1">The sequence shown here is derived from an EMBL/GenBank/DDBJ whole genome shotgun (WGS) entry which is preliminary data.</text>
</comment>
<dbReference type="EMBL" id="CACRXK020000519">
    <property type="protein sequence ID" value="CAB3982587.1"/>
    <property type="molecule type" value="Genomic_DNA"/>
</dbReference>
<reference evidence="1" key="1">
    <citation type="submission" date="2020-04" db="EMBL/GenBank/DDBJ databases">
        <authorList>
            <person name="Alioto T."/>
            <person name="Alioto T."/>
            <person name="Gomez Garrido J."/>
        </authorList>
    </citation>
    <scope>NUCLEOTIDE SEQUENCE</scope>
    <source>
        <strain evidence="1">A484AB</strain>
    </source>
</reference>
<dbReference type="InterPro" id="IPR036691">
    <property type="entry name" value="Endo/exonu/phosph_ase_sf"/>
</dbReference>
<name>A0A6S7FXA3_PARCT</name>
<keyword evidence="2" id="KW-1185">Reference proteome</keyword>
<protein>
    <submittedName>
        <fullName evidence="1">Uncharacterized protein</fullName>
    </submittedName>
</protein>
<organism evidence="1 2">
    <name type="scientific">Paramuricea clavata</name>
    <name type="common">Red gorgonian</name>
    <name type="synonym">Violescent sea-whip</name>
    <dbReference type="NCBI Taxonomy" id="317549"/>
    <lineage>
        <taxon>Eukaryota</taxon>
        <taxon>Metazoa</taxon>
        <taxon>Cnidaria</taxon>
        <taxon>Anthozoa</taxon>
        <taxon>Octocorallia</taxon>
        <taxon>Malacalcyonacea</taxon>
        <taxon>Plexauridae</taxon>
        <taxon>Paramuricea</taxon>
    </lineage>
</organism>
<dbReference type="GO" id="GO:0003824">
    <property type="term" value="F:catalytic activity"/>
    <property type="evidence" value="ECO:0007669"/>
    <property type="project" value="InterPro"/>
</dbReference>